<organism evidence="6">
    <name type="scientific">Pithovirus LCPAC401</name>
    <dbReference type="NCBI Taxonomy" id="2506595"/>
    <lineage>
        <taxon>Viruses</taxon>
        <taxon>Pithoviruses</taxon>
    </lineage>
</organism>
<dbReference type="Gene3D" id="1.10.150.110">
    <property type="entry name" value="DNA polymerase beta, N-terminal domain-like"/>
    <property type="match status" value="1"/>
</dbReference>
<dbReference type="PANTHER" id="PTHR11276">
    <property type="entry name" value="DNA POLYMERASE TYPE-X FAMILY MEMBER"/>
    <property type="match status" value="1"/>
</dbReference>
<dbReference type="SUPFAM" id="SSF81585">
    <property type="entry name" value="PsbU/PolX domain-like"/>
    <property type="match status" value="1"/>
</dbReference>
<dbReference type="Pfam" id="PF14716">
    <property type="entry name" value="HHH_8"/>
    <property type="match status" value="1"/>
</dbReference>
<dbReference type="InterPro" id="IPR029398">
    <property type="entry name" value="PolB_thumb"/>
</dbReference>
<evidence type="ECO:0000256" key="1">
    <source>
        <dbReference type="ARBA" id="ARBA00022634"/>
    </source>
</evidence>
<name>A0A481ZBX4_9VIRU</name>
<evidence type="ECO:0000313" key="6">
    <source>
        <dbReference type="EMBL" id="QBK92579.1"/>
    </source>
</evidence>
<dbReference type="SMART" id="SM00483">
    <property type="entry name" value="POLXc"/>
    <property type="match status" value="1"/>
</dbReference>
<dbReference type="PANTHER" id="PTHR11276:SF28">
    <property type="entry name" value="DNA POLYMERASE LAMBDA"/>
    <property type="match status" value="1"/>
</dbReference>
<evidence type="ECO:0000256" key="3">
    <source>
        <dbReference type="ARBA" id="ARBA00022695"/>
    </source>
</evidence>
<dbReference type="InterPro" id="IPR018944">
    <property type="entry name" value="DNA_pol_lambd_fingers_domain"/>
</dbReference>
<dbReference type="Pfam" id="PF10391">
    <property type="entry name" value="DNA_pol_lambd_f"/>
    <property type="match status" value="1"/>
</dbReference>
<dbReference type="Pfam" id="PF14791">
    <property type="entry name" value="DNA_pol_B_thumb"/>
    <property type="match status" value="1"/>
</dbReference>
<dbReference type="InterPro" id="IPR002054">
    <property type="entry name" value="DNA-dir_DNA_pol_X"/>
</dbReference>
<keyword evidence="2" id="KW-0808">Transferase</keyword>
<dbReference type="GO" id="GO:0003677">
    <property type="term" value="F:DNA binding"/>
    <property type="evidence" value="ECO:0007669"/>
    <property type="project" value="InterPro"/>
</dbReference>
<reference evidence="6" key="1">
    <citation type="journal article" date="2019" name="MBio">
        <title>Virus Genomes from Deep Sea Sediments Expand the Ocean Megavirome and Support Independent Origins of Viral Gigantism.</title>
        <authorList>
            <person name="Backstrom D."/>
            <person name="Yutin N."/>
            <person name="Jorgensen S.L."/>
            <person name="Dharamshi J."/>
            <person name="Homa F."/>
            <person name="Zaremba-Niedwiedzka K."/>
            <person name="Spang A."/>
            <person name="Wolf Y.I."/>
            <person name="Koonin E.V."/>
            <person name="Ettema T.J."/>
        </authorList>
    </citation>
    <scope>NUCLEOTIDE SEQUENCE</scope>
</reference>
<dbReference type="SUPFAM" id="SSF47802">
    <property type="entry name" value="DNA polymerase beta, N-terminal domain-like"/>
    <property type="match status" value="1"/>
</dbReference>
<gene>
    <name evidence="6" type="ORF">LCPAC401_02170</name>
</gene>
<keyword evidence="3" id="KW-0548">Nucleotidyltransferase</keyword>
<evidence type="ECO:0000256" key="4">
    <source>
        <dbReference type="ARBA" id="ARBA00022705"/>
    </source>
</evidence>
<dbReference type="SUPFAM" id="SSF81301">
    <property type="entry name" value="Nucleotidyltransferase"/>
    <property type="match status" value="1"/>
</dbReference>
<dbReference type="Pfam" id="PF14792">
    <property type="entry name" value="DNA_pol_B_palm"/>
    <property type="match status" value="1"/>
</dbReference>
<dbReference type="InterPro" id="IPR027421">
    <property type="entry name" value="DNA_pol_lamdba_lyase_dom_sf"/>
</dbReference>
<dbReference type="GO" id="GO:0003887">
    <property type="term" value="F:DNA-directed DNA polymerase activity"/>
    <property type="evidence" value="ECO:0007669"/>
    <property type="project" value="InterPro"/>
</dbReference>
<keyword evidence="1" id="KW-0237">DNA synthesis</keyword>
<dbReference type="InterPro" id="IPR037160">
    <property type="entry name" value="DNA_Pol_thumb_sf"/>
</dbReference>
<dbReference type="InterPro" id="IPR010996">
    <property type="entry name" value="HHH_MUS81"/>
</dbReference>
<dbReference type="EMBL" id="MK500578">
    <property type="protein sequence ID" value="QBK92579.1"/>
    <property type="molecule type" value="Genomic_DNA"/>
</dbReference>
<dbReference type="InterPro" id="IPR043519">
    <property type="entry name" value="NT_sf"/>
</dbReference>
<evidence type="ECO:0000259" key="5">
    <source>
        <dbReference type="SMART" id="SM00483"/>
    </source>
</evidence>
<feature type="domain" description="DNA-directed DNA polymerase X" evidence="5">
    <location>
        <begin position="1"/>
        <end position="280"/>
    </location>
</feature>
<dbReference type="InterPro" id="IPR028207">
    <property type="entry name" value="DNA_pol_B_palm_palm"/>
</dbReference>
<dbReference type="Gene3D" id="1.10.150.20">
    <property type="entry name" value="5' to 3' exonuclease, C-terminal subdomain"/>
    <property type="match status" value="1"/>
</dbReference>
<evidence type="ECO:0000256" key="2">
    <source>
        <dbReference type="ARBA" id="ARBA00022679"/>
    </source>
</evidence>
<dbReference type="Gene3D" id="3.30.210.10">
    <property type="entry name" value="DNA polymerase, thumb domain"/>
    <property type="match status" value="1"/>
</dbReference>
<dbReference type="GO" id="GO:0006303">
    <property type="term" value="P:double-strand break repair via nonhomologous end joining"/>
    <property type="evidence" value="ECO:0007669"/>
    <property type="project" value="TreeGrafter"/>
</dbReference>
<dbReference type="CDD" id="cd00141">
    <property type="entry name" value="NT_POLXc"/>
    <property type="match status" value="1"/>
</dbReference>
<proteinExistence type="predicted"/>
<accession>A0A481ZBX4</accession>
<dbReference type="Gene3D" id="3.30.460.10">
    <property type="entry name" value="Beta Polymerase, domain 2"/>
    <property type="match status" value="1"/>
</dbReference>
<sequence>MSSSLCDLLESVGINYHEKGQIYRGNAYLNAVHLLKNKEGITSREAIKLKGIGKSIAKKIKEFNETGTIAIDVDKVLKLFMSIHGVGPKQSRLWIEEGYKTLDDLKDVKMTHSQQLGYKYVDDLNEKIPRDEIRAIEEYIKDRIPEAVVCGSYRRGAQMSGDVDVLVKGGSVESAIKSIEGILIGTLSLGKNKYMGLCRVLDKVRRIDILIIKDDSWYYSLLYFTGSKKMNITMRGKAKSMGYSLNEYGLSKGDESIPAGSEEEIFKALEMKYLNPEERGY</sequence>
<protein>
    <submittedName>
        <fullName evidence="6">DNA polymerase family X</fullName>
    </submittedName>
</protein>
<dbReference type="InterPro" id="IPR022312">
    <property type="entry name" value="DNA_pol_X"/>
</dbReference>
<keyword evidence="4" id="KW-0235">DNA replication</keyword>